<reference evidence="2 3" key="1">
    <citation type="submission" date="2024-02" db="EMBL/GenBank/DDBJ databases">
        <authorList>
            <person name="Vignale AGUSTIN F."/>
            <person name="Sosa J E."/>
            <person name="Modenutti C."/>
        </authorList>
    </citation>
    <scope>NUCLEOTIDE SEQUENCE [LARGE SCALE GENOMIC DNA]</scope>
</reference>
<sequence length="125" mass="14340">MGLRPSYDTGKRQRGEPSKFPLRAIPHPRTRTVMDSPQIELIGCIPIRSPSKKEDRQRLILMGLFSEILKHQACALIKNCQRRTNVPSDCQARVFCQDAKHEIAQIFCIGAVHPCHFTFWCHLIC</sequence>
<keyword evidence="3" id="KW-1185">Reference proteome</keyword>
<evidence type="ECO:0000313" key="2">
    <source>
        <dbReference type="EMBL" id="CAK9150532.1"/>
    </source>
</evidence>
<dbReference type="EMBL" id="CAUOFW020002047">
    <property type="protein sequence ID" value="CAK9150532.1"/>
    <property type="molecule type" value="Genomic_DNA"/>
</dbReference>
<accession>A0ABC8S084</accession>
<gene>
    <name evidence="2" type="ORF">ILEXP_LOCUS18684</name>
</gene>
<organism evidence="2 3">
    <name type="scientific">Ilex paraguariensis</name>
    <name type="common">yerba mate</name>
    <dbReference type="NCBI Taxonomy" id="185542"/>
    <lineage>
        <taxon>Eukaryota</taxon>
        <taxon>Viridiplantae</taxon>
        <taxon>Streptophyta</taxon>
        <taxon>Embryophyta</taxon>
        <taxon>Tracheophyta</taxon>
        <taxon>Spermatophyta</taxon>
        <taxon>Magnoliopsida</taxon>
        <taxon>eudicotyledons</taxon>
        <taxon>Gunneridae</taxon>
        <taxon>Pentapetalae</taxon>
        <taxon>asterids</taxon>
        <taxon>campanulids</taxon>
        <taxon>Aquifoliales</taxon>
        <taxon>Aquifoliaceae</taxon>
        <taxon>Ilex</taxon>
    </lineage>
</organism>
<protein>
    <submittedName>
        <fullName evidence="2">Uncharacterized protein</fullName>
    </submittedName>
</protein>
<feature type="region of interest" description="Disordered" evidence="1">
    <location>
        <begin position="1"/>
        <end position="24"/>
    </location>
</feature>
<proteinExistence type="predicted"/>
<evidence type="ECO:0000313" key="3">
    <source>
        <dbReference type="Proteomes" id="UP001642360"/>
    </source>
</evidence>
<name>A0ABC8S084_9AQUA</name>
<dbReference type="Proteomes" id="UP001642360">
    <property type="component" value="Unassembled WGS sequence"/>
</dbReference>
<dbReference type="AlphaFoldDB" id="A0ABC8S084"/>
<comment type="caution">
    <text evidence="2">The sequence shown here is derived from an EMBL/GenBank/DDBJ whole genome shotgun (WGS) entry which is preliminary data.</text>
</comment>
<evidence type="ECO:0000256" key="1">
    <source>
        <dbReference type="SAM" id="MobiDB-lite"/>
    </source>
</evidence>